<dbReference type="InterPro" id="IPR012495">
    <property type="entry name" value="TadE-like_dom"/>
</dbReference>
<dbReference type="Proteomes" id="UP001589865">
    <property type="component" value="Unassembled WGS sequence"/>
</dbReference>
<protein>
    <submittedName>
        <fullName evidence="2">TadE family protein</fullName>
    </submittedName>
</protein>
<dbReference type="Pfam" id="PF07811">
    <property type="entry name" value="TadE"/>
    <property type="match status" value="1"/>
</dbReference>
<evidence type="ECO:0000313" key="3">
    <source>
        <dbReference type="Proteomes" id="UP001589865"/>
    </source>
</evidence>
<keyword evidence="3" id="KW-1185">Reference proteome</keyword>
<dbReference type="EMBL" id="JBHLUN010000006">
    <property type="protein sequence ID" value="MFC0408552.1"/>
    <property type="molecule type" value="Genomic_DNA"/>
</dbReference>
<accession>A0ABV6JS53</accession>
<evidence type="ECO:0000313" key="2">
    <source>
        <dbReference type="EMBL" id="MFC0408552.1"/>
    </source>
</evidence>
<evidence type="ECO:0000259" key="1">
    <source>
        <dbReference type="Pfam" id="PF07811"/>
    </source>
</evidence>
<reference evidence="2 3" key="1">
    <citation type="submission" date="2024-09" db="EMBL/GenBank/DDBJ databases">
        <authorList>
            <person name="Sun Q."/>
            <person name="Mori K."/>
        </authorList>
    </citation>
    <scope>NUCLEOTIDE SEQUENCE [LARGE SCALE GENOMIC DNA]</scope>
    <source>
        <strain evidence="2 3">TBRC 5777</strain>
    </source>
</reference>
<gene>
    <name evidence="2" type="ORF">ACFFGY_09855</name>
</gene>
<organism evidence="2 3">
    <name type="scientific">Roseomonas elaeocarpi</name>
    <dbReference type="NCBI Taxonomy" id="907779"/>
    <lineage>
        <taxon>Bacteria</taxon>
        <taxon>Pseudomonadati</taxon>
        <taxon>Pseudomonadota</taxon>
        <taxon>Alphaproteobacteria</taxon>
        <taxon>Acetobacterales</taxon>
        <taxon>Roseomonadaceae</taxon>
        <taxon>Roseomonas</taxon>
    </lineage>
</organism>
<dbReference type="RefSeq" id="WP_377044303.1">
    <property type="nucleotide sequence ID" value="NZ_JBHLUN010000006.1"/>
</dbReference>
<proteinExistence type="predicted"/>
<comment type="caution">
    <text evidence="2">The sequence shown here is derived from an EMBL/GenBank/DDBJ whole genome shotgun (WGS) entry which is preliminary data.</text>
</comment>
<feature type="domain" description="TadE-like" evidence="1">
    <location>
        <begin position="2"/>
        <end position="39"/>
    </location>
</feature>
<name>A0ABV6JS53_9PROT</name>
<sequence>MEFALIGLPFLMLLLGGMEFARYAYTVQAVRSYAAQAARAALVYVGNDTANRCVGTLPLSLTPSPGLDEARLTPAKAGCVRDSKTGVLTITVSTSYRFSMVTGLLGAGDRTVSETQSRAL</sequence>